<reference evidence="1" key="1">
    <citation type="submission" date="2007-10" db="EMBL/GenBank/DDBJ databases">
        <authorList>
            <person name="Fulton L."/>
            <person name="Clifton S."/>
            <person name="Fulton B."/>
            <person name="Xu J."/>
            <person name="Minx P."/>
            <person name="Pepin K.H."/>
            <person name="Johnson M."/>
            <person name="Thiruvilangam P."/>
            <person name="Bhonagiri V."/>
            <person name="Nash W.E."/>
            <person name="Mardis E.R."/>
            <person name="Wilson R.K."/>
        </authorList>
    </citation>
    <scope>NUCLEOTIDE SEQUENCE [LARGE SCALE GENOMIC DNA]</scope>
    <source>
        <strain evidence="1">DSM 15702</strain>
    </source>
</reference>
<gene>
    <name evidence="1" type="ORF">EUBSIR_00257</name>
</gene>
<dbReference type="AlphaFoldDB" id="B0MKD9"/>
<keyword evidence="2" id="KW-1185">Reference proteome</keyword>
<name>B0MKD9_9FIRM</name>
<dbReference type="EMBL" id="ABCA03000029">
    <property type="protein sequence ID" value="EDS01827.1"/>
    <property type="molecule type" value="Genomic_DNA"/>
</dbReference>
<comment type="caution">
    <text evidence="1">The sequence shown here is derived from an EMBL/GenBank/DDBJ whole genome shotgun (WGS) entry which is preliminary data.</text>
</comment>
<feature type="non-terminal residue" evidence="1">
    <location>
        <position position="1"/>
    </location>
</feature>
<proteinExistence type="predicted"/>
<sequence>DLGIGIENKHFFEKTYFCLLVTLQFNLQNNLLLCKKSTDLKSQWILIFSSKNLIRVSITPPAA</sequence>
<evidence type="ECO:0000313" key="2">
    <source>
        <dbReference type="Proteomes" id="UP000005326"/>
    </source>
</evidence>
<accession>B0MKD9</accession>
<dbReference type="Proteomes" id="UP000005326">
    <property type="component" value="Unassembled WGS sequence"/>
</dbReference>
<organism evidence="1 2">
    <name type="scientific">[Eubacterium] siraeum DSM 15702</name>
    <dbReference type="NCBI Taxonomy" id="428128"/>
    <lineage>
        <taxon>Bacteria</taxon>
        <taxon>Bacillati</taxon>
        <taxon>Bacillota</taxon>
        <taxon>Clostridia</taxon>
        <taxon>Eubacteriales</taxon>
        <taxon>Oscillospiraceae</taxon>
        <taxon>Oscillospiraceae incertae sedis</taxon>
    </lineage>
</organism>
<protein>
    <submittedName>
        <fullName evidence="1">Uncharacterized protein</fullName>
    </submittedName>
</protein>
<reference evidence="1" key="2">
    <citation type="submission" date="2014-06" db="EMBL/GenBank/DDBJ databases">
        <title>Draft genome sequence of Eubacterium siraeum (DSM 15702).</title>
        <authorList>
            <person name="Sudarsanam P."/>
            <person name="Ley R."/>
            <person name="Guruge J."/>
            <person name="Turnbaugh P.J."/>
            <person name="Mahowald M."/>
            <person name="Liep D."/>
            <person name="Gordon J."/>
        </authorList>
    </citation>
    <scope>NUCLEOTIDE SEQUENCE</scope>
    <source>
        <strain evidence="1">DSM 15702</strain>
    </source>
</reference>
<evidence type="ECO:0000313" key="1">
    <source>
        <dbReference type="EMBL" id="EDS01827.1"/>
    </source>
</evidence>